<comment type="domain">
    <text evidence="5">Consists of three domains, a large central CORE domain and two small peripheral domains, NMPbind and LID, which undergo movements during catalysis. The LID domain closes over the site of phosphoryl transfer upon GTP binding. Assembling and dissambling the active center during each catalytic cycle provides an effective means to prevent GTP hydrolysis.</text>
</comment>
<keyword evidence="1 5" id="KW-0808">Transferase</keyword>
<comment type="subcellular location">
    <subcellularLocation>
        <location evidence="5">Mitochondrion matrix</location>
    </subcellularLocation>
</comment>
<accession>A0A1Y2M3N2</accession>
<dbReference type="PANTHER" id="PTHR23359">
    <property type="entry name" value="NUCLEOTIDE KINASE"/>
    <property type="match status" value="1"/>
</dbReference>
<dbReference type="GO" id="GO:0046033">
    <property type="term" value="P:AMP metabolic process"/>
    <property type="evidence" value="ECO:0007669"/>
    <property type="project" value="UniProtKB-UniRule"/>
</dbReference>
<evidence type="ECO:0000256" key="3">
    <source>
        <dbReference type="ARBA" id="ARBA00022777"/>
    </source>
</evidence>
<dbReference type="InterPro" id="IPR007862">
    <property type="entry name" value="Adenylate_kinase_lid-dom"/>
</dbReference>
<evidence type="ECO:0000256" key="1">
    <source>
        <dbReference type="ARBA" id="ARBA00022679"/>
    </source>
</evidence>
<dbReference type="Pfam" id="PF00406">
    <property type="entry name" value="ADK"/>
    <property type="match status" value="2"/>
</dbReference>
<feature type="binding site" evidence="5">
    <location>
        <position position="219"/>
    </location>
    <ligand>
        <name>AMP</name>
        <dbReference type="ChEBI" id="CHEBI:456215"/>
    </ligand>
</feature>
<evidence type="ECO:0000259" key="6">
    <source>
        <dbReference type="Pfam" id="PF05191"/>
    </source>
</evidence>
<reference evidence="7 8" key="1">
    <citation type="journal article" date="2017" name="Genome Announc.">
        <title>Genome sequence of the saprophytic ascomycete Epicoccum nigrum ICMP 19927 strain isolated from New Zealand.</title>
        <authorList>
            <person name="Fokin M."/>
            <person name="Fleetwood D."/>
            <person name="Weir B.S."/>
            <person name="Villas-Boas S.G."/>
        </authorList>
    </citation>
    <scope>NUCLEOTIDE SEQUENCE [LARGE SCALE GENOMIC DNA]</scope>
    <source>
        <strain evidence="7 8">ICMP 19927</strain>
    </source>
</reference>
<feature type="binding site" evidence="5">
    <location>
        <position position="175"/>
    </location>
    <ligand>
        <name>GTP</name>
        <dbReference type="ChEBI" id="CHEBI:37565"/>
    </ligand>
</feature>
<dbReference type="InParanoid" id="A0A1Y2M3N2"/>
<feature type="binding site" evidence="5">
    <location>
        <position position="46"/>
    </location>
    <ligand>
        <name>AMP</name>
        <dbReference type="ChEBI" id="CHEBI:456215"/>
    </ligand>
</feature>
<keyword evidence="4 5" id="KW-0496">Mitochondrion</keyword>
<dbReference type="GO" id="GO:0046039">
    <property type="term" value="P:GTP metabolic process"/>
    <property type="evidence" value="ECO:0007669"/>
    <property type="project" value="UniProtKB-UniRule"/>
</dbReference>
<evidence type="ECO:0000256" key="5">
    <source>
        <dbReference type="HAMAP-Rule" id="MF_03169"/>
    </source>
</evidence>
<feature type="binding site" evidence="5">
    <location>
        <position position="41"/>
    </location>
    <ligand>
        <name>AMP</name>
        <dbReference type="ChEBI" id="CHEBI:456215"/>
    </ligand>
</feature>
<feature type="binding site" evidence="5">
    <location>
        <position position="145"/>
    </location>
    <ligand>
        <name>AMP</name>
        <dbReference type="ChEBI" id="CHEBI:456215"/>
    </ligand>
</feature>
<dbReference type="GO" id="GO:0005525">
    <property type="term" value="F:GTP binding"/>
    <property type="evidence" value="ECO:0007669"/>
    <property type="project" value="UniProtKB-KW"/>
</dbReference>
<dbReference type="GO" id="GO:0046899">
    <property type="term" value="F:nucleoside triphosphate adenylate kinase activity"/>
    <property type="evidence" value="ECO:0007669"/>
    <property type="project" value="UniProtKB-UniRule"/>
</dbReference>
<evidence type="ECO:0000313" key="7">
    <source>
        <dbReference type="EMBL" id="OSS50734.1"/>
    </source>
</evidence>
<dbReference type="InterPro" id="IPR028586">
    <property type="entry name" value="AK3/Ak4_mitochondrial"/>
</dbReference>
<dbReference type="CDD" id="cd01428">
    <property type="entry name" value="ADK"/>
    <property type="match status" value="1"/>
</dbReference>
<sequence>MTVQKLSRAARIILVGAPGVGKGTQTERLMKKFPELSSISSGDLLRKNVRERTPLGIQAESKMKAGALVPDSMILRLIVNELSTLGWIRDSTLRPYAVYSSSFAEGDMTVDSVSIPSSIKTAKYTYSDHPDASFILDGFPRTANQAVQLNDIVPINMVVSIDTPAEIIIDRICNRWVHAPSGRVYNTTFNPPKVEGKDDITGEPLTRRADDDPEVWKQRLKSFKENNEPLLEHYDRAGLLLTVSGKSSDEITPQIFNEFGKRFGVPVPEVIGGL</sequence>
<dbReference type="InterPro" id="IPR027417">
    <property type="entry name" value="P-loop_NTPase"/>
</dbReference>
<organism evidence="7 8">
    <name type="scientific">Epicoccum nigrum</name>
    <name type="common">Soil fungus</name>
    <name type="synonym">Epicoccum purpurascens</name>
    <dbReference type="NCBI Taxonomy" id="105696"/>
    <lineage>
        <taxon>Eukaryota</taxon>
        <taxon>Fungi</taxon>
        <taxon>Dikarya</taxon>
        <taxon>Ascomycota</taxon>
        <taxon>Pezizomycotina</taxon>
        <taxon>Dothideomycetes</taxon>
        <taxon>Pleosporomycetidae</taxon>
        <taxon>Pleosporales</taxon>
        <taxon>Pleosporineae</taxon>
        <taxon>Didymellaceae</taxon>
        <taxon>Epicoccum</taxon>
    </lineage>
</organism>
<dbReference type="OMA" id="IKVENTM"/>
<comment type="catalytic activity">
    <reaction evidence="5">
        <text>a ribonucleoside 5'-triphosphate + AMP = a ribonucleoside 5'-diphosphate + ADP</text>
        <dbReference type="Rhea" id="RHEA:13749"/>
        <dbReference type="ChEBI" id="CHEBI:57930"/>
        <dbReference type="ChEBI" id="CHEBI:61557"/>
        <dbReference type="ChEBI" id="CHEBI:456215"/>
        <dbReference type="ChEBI" id="CHEBI:456216"/>
        <dbReference type="EC" id="2.7.4.10"/>
    </reaction>
</comment>
<proteinExistence type="inferred from homology"/>
<keyword evidence="2 5" id="KW-0547">Nucleotide-binding</keyword>
<comment type="function">
    <text evidence="5">Involved in maintaining the homeostasis of cellular nucleotides by catalyzing the interconversion of nucleoside phosphates. Has GTP:AMP phosphotransferase and ITP:AMP phosphotransferase activities.</text>
</comment>
<feature type="binding site" evidence="5">
    <location>
        <position position="248"/>
    </location>
    <ligand>
        <name>GTP</name>
        <dbReference type="ChEBI" id="CHEBI:37565"/>
    </ligand>
</feature>
<dbReference type="Pfam" id="PF05191">
    <property type="entry name" value="ADK_lid"/>
    <property type="match status" value="1"/>
</dbReference>
<feature type="binding site" evidence="5">
    <location>
        <begin position="184"/>
        <end position="185"/>
    </location>
    <ligand>
        <name>GTP</name>
        <dbReference type="ChEBI" id="CHEBI:37565"/>
    </ligand>
</feature>
<dbReference type="GO" id="GO:0004017">
    <property type="term" value="F:AMP kinase activity"/>
    <property type="evidence" value="ECO:0007669"/>
    <property type="project" value="InterPro"/>
</dbReference>
<dbReference type="FunCoup" id="A0A1Y2M3N2">
    <property type="interactions" value="322"/>
</dbReference>
<dbReference type="STRING" id="105696.A0A1Y2M3N2"/>
<dbReference type="Proteomes" id="UP000193240">
    <property type="component" value="Unassembled WGS sequence"/>
</dbReference>
<dbReference type="GO" id="GO:0006172">
    <property type="term" value="P:ADP biosynthetic process"/>
    <property type="evidence" value="ECO:0007669"/>
    <property type="project" value="UniProtKB-UniRule"/>
</dbReference>
<dbReference type="EMBL" id="KZ107841">
    <property type="protein sequence ID" value="OSS50734.1"/>
    <property type="molecule type" value="Genomic_DNA"/>
</dbReference>
<evidence type="ECO:0000256" key="2">
    <source>
        <dbReference type="ARBA" id="ARBA00022741"/>
    </source>
</evidence>
<feature type="binding site" evidence="5">
    <location>
        <begin position="67"/>
        <end position="69"/>
    </location>
    <ligand>
        <name>AMP</name>
        <dbReference type="ChEBI" id="CHEBI:456215"/>
    </ligand>
</feature>
<feature type="region of interest" description="NMPbind" evidence="5">
    <location>
        <begin position="40"/>
        <end position="69"/>
    </location>
</feature>
<dbReference type="HAMAP" id="MF_00235">
    <property type="entry name" value="Adenylate_kinase_Adk"/>
    <property type="match status" value="1"/>
</dbReference>
<dbReference type="AlphaFoldDB" id="A0A1Y2M3N2"/>
<evidence type="ECO:0000313" key="8">
    <source>
        <dbReference type="Proteomes" id="UP000193240"/>
    </source>
</evidence>
<comment type="subunit">
    <text evidence="5">Monomer.</text>
</comment>
<comment type="similarity">
    <text evidence="5">Belongs to the adenylate kinase family. AK3 subfamily.</text>
</comment>
<gene>
    <name evidence="5" type="primary">ADK2</name>
    <name evidence="7" type="ORF">B5807_04081</name>
</gene>
<dbReference type="SUPFAM" id="SSF52540">
    <property type="entry name" value="P-loop containing nucleoside triphosphate hydrolases"/>
    <property type="match status" value="1"/>
</dbReference>
<dbReference type="PROSITE" id="PS00113">
    <property type="entry name" value="ADENYLATE_KINASE"/>
    <property type="match status" value="1"/>
</dbReference>
<dbReference type="GO" id="GO:0046041">
    <property type="term" value="P:ITP metabolic process"/>
    <property type="evidence" value="ECO:0007669"/>
    <property type="project" value="UniProtKB-UniRule"/>
</dbReference>
<dbReference type="EC" id="2.7.4.10" evidence="5"/>
<feature type="binding site" evidence="5">
    <location>
        <begin position="19"/>
        <end position="24"/>
    </location>
    <ligand>
        <name>GTP</name>
        <dbReference type="ChEBI" id="CHEBI:37565"/>
    </ligand>
</feature>
<dbReference type="InterPro" id="IPR000850">
    <property type="entry name" value="Adenylat/UMP-CMP_kin"/>
</dbReference>
<keyword evidence="8" id="KW-1185">Reference proteome</keyword>
<dbReference type="GO" id="GO:0005524">
    <property type="term" value="F:ATP binding"/>
    <property type="evidence" value="ECO:0007669"/>
    <property type="project" value="InterPro"/>
</dbReference>
<dbReference type="GO" id="GO:0005759">
    <property type="term" value="C:mitochondrial matrix"/>
    <property type="evidence" value="ECO:0007669"/>
    <property type="project" value="UniProtKB-SubCell"/>
</dbReference>
<protein>
    <recommendedName>
        <fullName evidence="5">GTP:AMP phosphotransferase, mitochondrial</fullName>
        <ecNumber evidence="5">2.7.4.10</ecNumber>
    </recommendedName>
    <alternativeName>
        <fullName evidence="5">Adenylate kinase 3</fullName>
        <shortName evidence="5">AK 3</shortName>
    </alternativeName>
</protein>
<keyword evidence="3 5" id="KW-0418">Kinase</keyword>
<evidence type="ECO:0000256" key="4">
    <source>
        <dbReference type="ARBA" id="ARBA00023128"/>
    </source>
</evidence>
<dbReference type="HAMAP" id="MF_03169">
    <property type="entry name" value="Adenylate_kinase_AK3"/>
    <property type="match status" value="1"/>
</dbReference>
<dbReference type="Gene3D" id="3.40.50.300">
    <property type="entry name" value="P-loop containing nucleotide triphosphate hydrolases"/>
    <property type="match status" value="1"/>
</dbReference>
<feature type="region of interest" description="LID" evidence="5">
    <location>
        <begin position="174"/>
        <end position="211"/>
    </location>
</feature>
<feature type="binding site" evidence="5">
    <location>
        <position position="208"/>
    </location>
    <ligand>
        <name>AMP</name>
        <dbReference type="ChEBI" id="CHEBI:456215"/>
    </ligand>
</feature>
<feature type="binding site" evidence="5">
    <location>
        <begin position="138"/>
        <end position="141"/>
    </location>
    <ligand>
        <name>AMP</name>
        <dbReference type="ChEBI" id="CHEBI:456215"/>
    </ligand>
</feature>
<feature type="domain" description="Adenylate kinase active site lid" evidence="6">
    <location>
        <begin position="175"/>
        <end position="210"/>
    </location>
</feature>
<name>A0A1Y2M3N2_EPING</name>
<dbReference type="InterPro" id="IPR033690">
    <property type="entry name" value="Adenylat_kinase_CS"/>
</dbReference>
<keyword evidence="5" id="KW-0342">GTP-binding</keyword>
<dbReference type="PRINTS" id="PR00094">
    <property type="entry name" value="ADENYLTKNASE"/>
</dbReference>